<dbReference type="EMBL" id="JANIBC010000009">
    <property type="protein sequence ID" value="MCQ8185895.1"/>
    <property type="molecule type" value="Genomic_DNA"/>
</dbReference>
<comment type="caution">
    <text evidence="2">The sequence shown here is derived from an EMBL/GenBank/DDBJ whole genome shotgun (WGS) entry which is preliminary data.</text>
</comment>
<proteinExistence type="predicted"/>
<evidence type="ECO:0000313" key="2">
    <source>
        <dbReference type="EMBL" id="MCQ8185895.1"/>
    </source>
</evidence>
<name>A0A9X2RIC5_9PROT</name>
<evidence type="ECO:0000313" key="3">
    <source>
        <dbReference type="Proteomes" id="UP001142610"/>
    </source>
</evidence>
<dbReference type="AlphaFoldDB" id="A0A9X2RIC5"/>
<gene>
    <name evidence="2" type="ORF">NOG11_10890</name>
</gene>
<dbReference type="Proteomes" id="UP001142610">
    <property type="component" value="Unassembled WGS sequence"/>
</dbReference>
<protein>
    <submittedName>
        <fullName evidence="2">Uncharacterized protein</fullName>
    </submittedName>
</protein>
<dbReference type="InterPro" id="IPR011047">
    <property type="entry name" value="Quinoprotein_ADH-like_sf"/>
</dbReference>
<accession>A0A9X2RIC5</accession>
<keyword evidence="3" id="KW-1185">Reference proteome</keyword>
<feature type="region of interest" description="Disordered" evidence="1">
    <location>
        <begin position="310"/>
        <end position="356"/>
    </location>
</feature>
<dbReference type="SUPFAM" id="SSF50998">
    <property type="entry name" value="Quinoprotein alcohol dehydrogenase-like"/>
    <property type="match status" value="1"/>
</dbReference>
<evidence type="ECO:0000256" key="1">
    <source>
        <dbReference type="SAM" id="MobiDB-lite"/>
    </source>
</evidence>
<organism evidence="2 3">
    <name type="scientific">Parvularcula maris</name>
    <dbReference type="NCBI Taxonomy" id="2965077"/>
    <lineage>
        <taxon>Bacteria</taxon>
        <taxon>Pseudomonadati</taxon>
        <taxon>Pseudomonadota</taxon>
        <taxon>Alphaproteobacteria</taxon>
        <taxon>Parvularculales</taxon>
        <taxon>Parvularculaceae</taxon>
        <taxon>Parvularcula</taxon>
    </lineage>
</organism>
<sequence>MRHTKLMLLAGAALLASCGEPAPETGENPREDAAAEAPTSSPRMAQARADLEFGQFESAVGDLTSYESVPFGFQSLVLAANGAAGISAIRADGGEASTIEPRGEPPYRLAVTYDGEGAGQLFVLDSAGGLAAFSLPSGEEMASNDIAYVGIQDICSNGTVVLGVGSGGGRVLMGDDDGLAAQVPEGASACEGVNGEFYVRDGEGWSRLTGQGLDPTPLPSNAVALVGTGEEVFAIGVNGAGGELLINERAVKTIRADGSPLRPLQVAPAYGNLGGVTRDGGLIVLDEERRLYLLPWAEVATALELPTNLPSQRPARAAETLPGPTLPTVQDSPAISFEEREQPEAELPAPPSGGGR</sequence>
<feature type="region of interest" description="Disordered" evidence="1">
    <location>
        <begin position="19"/>
        <end position="43"/>
    </location>
</feature>
<dbReference type="RefSeq" id="WP_256619791.1">
    <property type="nucleotide sequence ID" value="NZ_JANIBC010000009.1"/>
</dbReference>
<reference evidence="2" key="1">
    <citation type="submission" date="2022-07" db="EMBL/GenBank/DDBJ databases">
        <title>Parvularcula maris sp. nov., an algicidal bacterium isolated from seawater.</title>
        <authorList>
            <person name="Li F."/>
        </authorList>
    </citation>
    <scope>NUCLEOTIDE SEQUENCE</scope>
    <source>
        <strain evidence="2">BGMRC 0090</strain>
    </source>
</reference>
<dbReference type="PROSITE" id="PS51257">
    <property type="entry name" value="PROKAR_LIPOPROTEIN"/>
    <property type="match status" value="1"/>
</dbReference>